<accession>A0ACC2BZ01</accession>
<dbReference type="Proteomes" id="UP001162992">
    <property type="component" value="Chromosome 12"/>
</dbReference>
<reference evidence="2" key="1">
    <citation type="journal article" date="2024" name="Proc. Natl. Acad. Sci. U.S.A.">
        <title>Extraordinary preservation of gene collinearity over three hundred million years revealed in homosporous lycophytes.</title>
        <authorList>
            <person name="Li C."/>
            <person name="Wickell D."/>
            <person name="Kuo L.Y."/>
            <person name="Chen X."/>
            <person name="Nie B."/>
            <person name="Liao X."/>
            <person name="Peng D."/>
            <person name="Ji J."/>
            <person name="Jenkins J."/>
            <person name="Williams M."/>
            <person name="Shu S."/>
            <person name="Plott C."/>
            <person name="Barry K."/>
            <person name="Rajasekar S."/>
            <person name="Grimwood J."/>
            <person name="Han X."/>
            <person name="Sun S."/>
            <person name="Hou Z."/>
            <person name="He W."/>
            <person name="Dai G."/>
            <person name="Sun C."/>
            <person name="Schmutz J."/>
            <person name="Leebens-Mack J.H."/>
            <person name="Li F.W."/>
            <person name="Wang L."/>
        </authorList>
    </citation>
    <scope>NUCLEOTIDE SEQUENCE [LARGE SCALE GENOMIC DNA]</scope>
    <source>
        <strain evidence="2">cv. PW_Plant_1</strain>
    </source>
</reference>
<evidence type="ECO:0000313" key="2">
    <source>
        <dbReference type="Proteomes" id="UP001162992"/>
    </source>
</evidence>
<organism evidence="1 2">
    <name type="scientific">Diphasiastrum complanatum</name>
    <name type="common">Issler's clubmoss</name>
    <name type="synonym">Lycopodium complanatum</name>
    <dbReference type="NCBI Taxonomy" id="34168"/>
    <lineage>
        <taxon>Eukaryota</taxon>
        <taxon>Viridiplantae</taxon>
        <taxon>Streptophyta</taxon>
        <taxon>Embryophyta</taxon>
        <taxon>Tracheophyta</taxon>
        <taxon>Lycopodiopsida</taxon>
        <taxon>Lycopodiales</taxon>
        <taxon>Lycopodiaceae</taxon>
        <taxon>Lycopodioideae</taxon>
        <taxon>Diphasiastrum</taxon>
    </lineage>
</organism>
<proteinExistence type="predicted"/>
<gene>
    <name evidence="1" type="ORF">O6H91_12G013400</name>
</gene>
<sequence>MEYPFLEELFFFITPSSSVVPWLSLPKYLFGQSLFAPFVLLILRCRIISSSSCSCDDDPSSSCSCNDPSQRQQLQQEQEQHQRSELMAQANPCSADSSLNEPLMIPKCSKDAAGMDGRPSDLSPGLGGGQEPSDDEESNTKNLDATNSKNLKVNLLSEGRLQLDYTGDGSVDMYGQPAVKSRTGGWKACPYILGTECCERLAFFGIGTNLVIYMIDVLHQDNASAAKNVALWSGTGYVTPIIGAFLADTYWGRYRTITSFSAIYLAGLFLLTLSTSLTFLRPPSCLKESPECEQASYLHLVVFYVPLYMVAFGMGGIKPCISSFGADQFDDGDRSESKKKAHFFNWFYMSINIGSLLSTGILVYIQENISWSLGYGIPAVMMVVAMSNFLLGKQLYRHQKPGGSPLTQIAQVLVAATLKCSTRIPSSDNQPCSQEEYAIQESCDIQQNSGSGFLDKAALELAKDKDPGYLPSAWRLCTQSQVQEVKSVVRLMPIWLTSIFFSTVYAQLSTLFVLQGSRMDRQLGEYLEVPPASLSIFEIISVIVMVPIYDRIVVKLARSFFGHQQGFTQLRRMGIGLFISIFTMIVASLVEVKRLAIAKKYGLLTDPNTPVPMSIFWQIPQYVLTGIAETFTYIGQLEFFYEQAPESMRTLGTALALATFGLGFYVNSILIVVVTDFTKTRDSPGWIPNNLNMGHLDYYFDLIAGVSAINFCCYVACACSFKYKHSKSSSSNE</sequence>
<dbReference type="EMBL" id="CM055103">
    <property type="protein sequence ID" value="KAJ7534976.1"/>
    <property type="molecule type" value="Genomic_DNA"/>
</dbReference>
<keyword evidence="2" id="KW-1185">Reference proteome</keyword>
<evidence type="ECO:0000313" key="1">
    <source>
        <dbReference type="EMBL" id="KAJ7534976.1"/>
    </source>
</evidence>
<name>A0ACC2BZ01_DIPCM</name>
<protein>
    <submittedName>
        <fullName evidence="1">Uncharacterized protein</fullName>
    </submittedName>
</protein>
<comment type="caution">
    <text evidence="1">The sequence shown here is derived from an EMBL/GenBank/DDBJ whole genome shotgun (WGS) entry which is preliminary data.</text>
</comment>